<comment type="caution">
    <text evidence="4">The sequence shown here is derived from an EMBL/GenBank/DDBJ whole genome shotgun (WGS) entry which is preliminary data.</text>
</comment>
<evidence type="ECO:0000313" key="5">
    <source>
        <dbReference type="Proteomes" id="UP001523528"/>
    </source>
</evidence>
<dbReference type="RefSeq" id="WP_196756840.1">
    <property type="nucleotide sequence ID" value="NZ_JAMYZY010000051.1"/>
</dbReference>
<name>A0ABT1F4C2_9PROT</name>
<evidence type="ECO:0000259" key="3">
    <source>
        <dbReference type="Pfam" id="PF13340"/>
    </source>
</evidence>
<dbReference type="InterPro" id="IPR002559">
    <property type="entry name" value="Transposase_11"/>
</dbReference>
<accession>A0ABT1F4C2</accession>
<keyword evidence="5" id="KW-1185">Reference proteome</keyword>
<reference evidence="4 5" key="1">
    <citation type="submission" date="2022-06" db="EMBL/GenBank/DDBJ databases">
        <title>Acetobacer genomes from food samples.</title>
        <authorList>
            <person name="Sombolestani A."/>
        </authorList>
    </citation>
    <scope>NUCLEOTIDE SEQUENCE [LARGE SCALE GENOMIC DNA]</scope>
    <source>
        <strain evidence="4 5">R-83285</strain>
    </source>
</reference>
<dbReference type="Pfam" id="PF01609">
    <property type="entry name" value="DDE_Tnp_1"/>
    <property type="match status" value="1"/>
</dbReference>
<evidence type="ECO:0000313" key="4">
    <source>
        <dbReference type="EMBL" id="MCP1259816.1"/>
    </source>
</evidence>
<protein>
    <submittedName>
        <fullName evidence="4">IS5 family transposase</fullName>
    </submittedName>
</protein>
<evidence type="ECO:0000259" key="2">
    <source>
        <dbReference type="Pfam" id="PF01609"/>
    </source>
</evidence>
<proteinExistence type="predicted"/>
<dbReference type="Pfam" id="PF13340">
    <property type="entry name" value="DUF4096"/>
    <property type="match status" value="1"/>
</dbReference>
<sequence>MQSVFSDDAWSVGEPLIETVRPKGKTPPRDLRRTLSAIFWRHQNGAKWRSIPAELGPWWTAAQLFIRWAKLGVWQALFEQVKGQDPALGMVFLDGTNIRAHHKAAGAAKKGDSGERRNDREALGRSRGGFGSKVCVAADGHGKALSFTLTPGQAHELPSAMALLDALPHAPRYVVCDRGYASNQFREALWDRGSRPVIPTKRNEPQVTCPKWAYRHRHLVENLWARLKEWRAVATRYEKTATSFMAVICIAATADRLKT</sequence>
<dbReference type="PANTHER" id="PTHR30007">
    <property type="entry name" value="PHP DOMAIN PROTEIN"/>
    <property type="match status" value="1"/>
</dbReference>
<dbReference type="Proteomes" id="UP001523528">
    <property type="component" value="Unassembled WGS sequence"/>
</dbReference>
<feature type="region of interest" description="Disordered" evidence="1">
    <location>
        <begin position="103"/>
        <end position="125"/>
    </location>
</feature>
<dbReference type="EMBL" id="JAMYZZ010000054">
    <property type="protein sequence ID" value="MCP1259816.1"/>
    <property type="molecule type" value="Genomic_DNA"/>
</dbReference>
<feature type="domain" description="Transposase IS4-like" evidence="2">
    <location>
        <begin position="91"/>
        <end position="250"/>
    </location>
</feature>
<dbReference type="PANTHER" id="PTHR30007:SF1">
    <property type="entry name" value="BLR1914 PROTEIN"/>
    <property type="match status" value="1"/>
</dbReference>
<gene>
    <name evidence="4" type="ORF">NKW50_14615</name>
</gene>
<dbReference type="NCBIfam" id="NF033580">
    <property type="entry name" value="transpos_IS5_3"/>
    <property type="match status" value="1"/>
</dbReference>
<feature type="compositionally biased region" description="Basic and acidic residues" evidence="1">
    <location>
        <begin position="109"/>
        <end position="124"/>
    </location>
</feature>
<organism evidence="4 5">
    <name type="scientific">Acetobacter lambici</name>
    <dbReference type="NCBI Taxonomy" id="1332824"/>
    <lineage>
        <taxon>Bacteria</taxon>
        <taxon>Pseudomonadati</taxon>
        <taxon>Pseudomonadota</taxon>
        <taxon>Alphaproteobacteria</taxon>
        <taxon>Acetobacterales</taxon>
        <taxon>Acetobacteraceae</taxon>
        <taxon>Acetobacter</taxon>
    </lineage>
</organism>
<evidence type="ECO:0000256" key="1">
    <source>
        <dbReference type="SAM" id="MobiDB-lite"/>
    </source>
</evidence>
<feature type="domain" description="Insertion element IS402-like" evidence="3">
    <location>
        <begin position="6"/>
        <end position="78"/>
    </location>
</feature>
<dbReference type="InterPro" id="IPR025161">
    <property type="entry name" value="IS402-like_dom"/>
</dbReference>